<dbReference type="HOGENOM" id="CLU_2086191_0_0_1"/>
<organism evidence="1 2">
    <name type="scientific">Scleroderma citrinum Foug A</name>
    <dbReference type="NCBI Taxonomy" id="1036808"/>
    <lineage>
        <taxon>Eukaryota</taxon>
        <taxon>Fungi</taxon>
        <taxon>Dikarya</taxon>
        <taxon>Basidiomycota</taxon>
        <taxon>Agaricomycotina</taxon>
        <taxon>Agaricomycetes</taxon>
        <taxon>Agaricomycetidae</taxon>
        <taxon>Boletales</taxon>
        <taxon>Sclerodermatineae</taxon>
        <taxon>Sclerodermataceae</taxon>
        <taxon>Scleroderma</taxon>
    </lineage>
</organism>
<evidence type="ECO:0000313" key="2">
    <source>
        <dbReference type="Proteomes" id="UP000053989"/>
    </source>
</evidence>
<gene>
    <name evidence="1" type="ORF">SCLCIDRAFT_1220268</name>
</gene>
<proteinExistence type="predicted"/>
<name>A0A0C2ZVR4_9AGAM</name>
<dbReference type="Proteomes" id="UP000053989">
    <property type="component" value="Unassembled WGS sequence"/>
</dbReference>
<accession>A0A0C2ZVR4</accession>
<protein>
    <submittedName>
        <fullName evidence="1">Uncharacterized protein</fullName>
    </submittedName>
</protein>
<evidence type="ECO:0000313" key="1">
    <source>
        <dbReference type="EMBL" id="KIM56582.1"/>
    </source>
</evidence>
<keyword evidence="2" id="KW-1185">Reference proteome</keyword>
<dbReference type="EMBL" id="KN822114">
    <property type="protein sequence ID" value="KIM56582.1"/>
    <property type="molecule type" value="Genomic_DNA"/>
</dbReference>
<dbReference type="InParanoid" id="A0A0C2ZVR4"/>
<reference evidence="1 2" key="1">
    <citation type="submission" date="2014-04" db="EMBL/GenBank/DDBJ databases">
        <authorList>
            <consortium name="DOE Joint Genome Institute"/>
            <person name="Kuo A."/>
            <person name="Kohler A."/>
            <person name="Nagy L.G."/>
            <person name="Floudas D."/>
            <person name="Copeland A."/>
            <person name="Barry K.W."/>
            <person name="Cichocki N."/>
            <person name="Veneault-Fourrey C."/>
            <person name="LaButti K."/>
            <person name="Lindquist E.A."/>
            <person name="Lipzen A."/>
            <person name="Lundell T."/>
            <person name="Morin E."/>
            <person name="Murat C."/>
            <person name="Sun H."/>
            <person name="Tunlid A."/>
            <person name="Henrissat B."/>
            <person name="Grigoriev I.V."/>
            <person name="Hibbett D.S."/>
            <person name="Martin F."/>
            <person name="Nordberg H.P."/>
            <person name="Cantor M.N."/>
            <person name="Hua S.X."/>
        </authorList>
    </citation>
    <scope>NUCLEOTIDE SEQUENCE [LARGE SCALE GENOMIC DNA]</scope>
    <source>
        <strain evidence="1 2">Foug A</strain>
    </source>
</reference>
<dbReference type="AlphaFoldDB" id="A0A0C2ZVR4"/>
<sequence length="117" mass="13032">MASTWMLEARGAREISRTTLKTTRMHRMCLPAQHWERDGNGNATRDVRTCRMELQTQNSLIALKIELPKLTGRWKRASVGEASAYAPGNTPFGSPGECGLNVCIQTSGEWRQGVGRK</sequence>
<reference evidence="2" key="2">
    <citation type="submission" date="2015-01" db="EMBL/GenBank/DDBJ databases">
        <title>Evolutionary Origins and Diversification of the Mycorrhizal Mutualists.</title>
        <authorList>
            <consortium name="DOE Joint Genome Institute"/>
            <consortium name="Mycorrhizal Genomics Consortium"/>
            <person name="Kohler A."/>
            <person name="Kuo A."/>
            <person name="Nagy L.G."/>
            <person name="Floudas D."/>
            <person name="Copeland A."/>
            <person name="Barry K.W."/>
            <person name="Cichocki N."/>
            <person name="Veneault-Fourrey C."/>
            <person name="LaButti K."/>
            <person name="Lindquist E.A."/>
            <person name="Lipzen A."/>
            <person name="Lundell T."/>
            <person name="Morin E."/>
            <person name="Murat C."/>
            <person name="Riley R."/>
            <person name="Ohm R."/>
            <person name="Sun H."/>
            <person name="Tunlid A."/>
            <person name="Henrissat B."/>
            <person name="Grigoriev I.V."/>
            <person name="Hibbett D.S."/>
            <person name="Martin F."/>
        </authorList>
    </citation>
    <scope>NUCLEOTIDE SEQUENCE [LARGE SCALE GENOMIC DNA]</scope>
    <source>
        <strain evidence="2">Foug A</strain>
    </source>
</reference>